<gene>
    <name evidence="4" type="primary">LOC113713505</name>
</gene>
<dbReference type="CDD" id="cd03784">
    <property type="entry name" value="GT1_Gtf-like"/>
    <property type="match status" value="1"/>
</dbReference>
<keyword evidence="2" id="KW-0808">Transferase</keyword>
<dbReference type="PANTHER" id="PTHR48049">
    <property type="entry name" value="GLYCOSYLTRANSFERASE"/>
    <property type="match status" value="1"/>
</dbReference>
<proteinExistence type="inferred from homology"/>
<dbReference type="Proteomes" id="UP001652660">
    <property type="component" value="Chromosome 1e"/>
</dbReference>
<dbReference type="AlphaFoldDB" id="A0A6P6UTL0"/>
<dbReference type="GeneID" id="113713505"/>
<dbReference type="FunFam" id="3.40.50.2000:FF:000037">
    <property type="entry name" value="Glycosyltransferase"/>
    <property type="match status" value="1"/>
</dbReference>
<dbReference type="Gene3D" id="3.40.50.2000">
    <property type="entry name" value="Glycogen Phosphorylase B"/>
    <property type="match status" value="2"/>
</dbReference>
<dbReference type="PANTHER" id="PTHR48049:SF84">
    <property type="entry name" value="UDP-GLYCOSYLTRANSFERASE 79A6"/>
    <property type="match status" value="1"/>
</dbReference>
<organism evidence="3 4">
    <name type="scientific">Coffea arabica</name>
    <name type="common">Arabian coffee</name>
    <dbReference type="NCBI Taxonomy" id="13443"/>
    <lineage>
        <taxon>Eukaryota</taxon>
        <taxon>Viridiplantae</taxon>
        <taxon>Streptophyta</taxon>
        <taxon>Embryophyta</taxon>
        <taxon>Tracheophyta</taxon>
        <taxon>Spermatophyta</taxon>
        <taxon>Magnoliopsida</taxon>
        <taxon>eudicotyledons</taxon>
        <taxon>Gunneridae</taxon>
        <taxon>Pentapetalae</taxon>
        <taxon>asterids</taxon>
        <taxon>lamiids</taxon>
        <taxon>Gentianales</taxon>
        <taxon>Rubiaceae</taxon>
        <taxon>Ixoroideae</taxon>
        <taxon>Gardenieae complex</taxon>
        <taxon>Bertiereae - Coffeeae clade</taxon>
        <taxon>Coffeeae</taxon>
        <taxon>Coffea</taxon>
    </lineage>
</organism>
<dbReference type="GO" id="GO:0035251">
    <property type="term" value="F:UDP-glucosyltransferase activity"/>
    <property type="evidence" value="ECO:0007669"/>
    <property type="project" value="InterPro"/>
</dbReference>
<name>A0A6P6UTL0_COFAR</name>
<dbReference type="RefSeq" id="XP_027093042.1">
    <property type="nucleotide sequence ID" value="XM_027237241.2"/>
</dbReference>
<evidence type="ECO:0000256" key="1">
    <source>
        <dbReference type="ARBA" id="ARBA00009995"/>
    </source>
</evidence>
<accession>A0A6P6UTL0</accession>
<dbReference type="Pfam" id="PF00201">
    <property type="entry name" value="UDPGT"/>
    <property type="match status" value="1"/>
</dbReference>
<evidence type="ECO:0000313" key="4">
    <source>
        <dbReference type="RefSeq" id="XP_027093042.1"/>
    </source>
</evidence>
<keyword evidence="3" id="KW-1185">Reference proteome</keyword>
<comment type="similarity">
    <text evidence="1">Belongs to the UDP-glycosyltransferase family.</text>
</comment>
<evidence type="ECO:0000256" key="2">
    <source>
        <dbReference type="ARBA" id="ARBA00022679"/>
    </source>
</evidence>
<protein>
    <submittedName>
        <fullName evidence="4">Anthocyanidin-3-O-glucoside rhamnosyltransferase-like</fullName>
    </submittedName>
</protein>
<sequence length="477" mass="52519">MEFNGGHCLHVVMFPFFAFGHISPFVQLSKKLSLHGVKISFFSALGNVNRIKSMLHSDSAPTTTQVIPLTLPPVQGLPPGLESTGDLSRAQSELLNLALDLMQPQISSLLSQLKPHIVLFDFAQDWLPPLASQLGIKTVFYSVFAALSTSYLTVPARLPGSTSYLARPSAIADLKKPPPGFPETSIKSVETFEARGFLYMFKSFYSGASVYDRVLRGLNGCDVILAKTCREMEGPYVDYVTQQFKKPVLLVGPVVPEPSSEPLEGRWASWLGQFEPKSVIYCSFGSEAFQSDERVKELLLGLDLTGLPFFVVLNFPADADISAVLKRALPEGFLEKVKHKAVIHAGWVQQEQILAHQSVGCYVFHAGFSSVVEAIVNDCQLVMLPVRGDQLLNAKLVSGDLKAGVEVNRRDVDGYFGKDDIKDAVGRVMADIDKEPAKSIRGNHKKWKEFLQNSEIQTKFVSDLVKEMEAMAGLHTV</sequence>
<reference evidence="4" key="2">
    <citation type="submission" date="2025-08" db="UniProtKB">
        <authorList>
            <consortium name="RefSeq"/>
        </authorList>
    </citation>
    <scope>IDENTIFICATION</scope>
    <source>
        <tissue evidence="4">Leaves</tissue>
    </source>
</reference>
<evidence type="ECO:0000313" key="3">
    <source>
        <dbReference type="Proteomes" id="UP001652660"/>
    </source>
</evidence>
<dbReference type="InterPro" id="IPR050481">
    <property type="entry name" value="UDP-glycosyltransf_plant"/>
</dbReference>
<dbReference type="OrthoDB" id="5835829at2759"/>
<dbReference type="InterPro" id="IPR002213">
    <property type="entry name" value="UDP_glucos_trans"/>
</dbReference>
<dbReference type="SUPFAM" id="SSF53756">
    <property type="entry name" value="UDP-Glycosyltransferase/glycogen phosphorylase"/>
    <property type="match status" value="1"/>
</dbReference>
<reference evidence="3" key="1">
    <citation type="journal article" date="2025" name="Foods">
        <title>Unveiling the Microbial Signatures of Arabica Coffee Cherries: Insights into Ripeness Specific Diversity, Functional Traits, and Implications for Quality and Safety.</title>
        <authorList>
            <consortium name="RefSeq"/>
            <person name="Tenea G.N."/>
            <person name="Cifuentes V."/>
            <person name="Reyes P."/>
            <person name="Cevallos-Vallejos M."/>
        </authorList>
    </citation>
    <scope>NUCLEOTIDE SEQUENCE [LARGE SCALE GENOMIC DNA]</scope>
</reference>